<evidence type="ECO:0000313" key="3">
    <source>
        <dbReference type="Proteomes" id="UP000199025"/>
    </source>
</evidence>
<keyword evidence="3" id="KW-1185">Reference proteome</keyword>
<dbReference type="OrthoDB" id="6920500at2"/>
<dbReference type="STRING" id="115433.SAMN05421835_111128"/>
<sequence length="185" mass="20263">MSTTAENPTTATAPEVPLPPAPEEATFAQPDMFMPLEPDSFQPIAGFPAADLRPLPAVAKYSGGLANAFVIKANPEYKWQGAPWHMHHLNVHFNYIVKGWALFEFEGVGKVRLEAGTAFYQPPRNRHRELDASSDFEVIAVELPASYPTTFYALDPETGEYRATVIDAETQGGELTNVVKVDEAG</sequence>
<dbReference type="EMBL" id="FORP01000011">
    <property type="protein sequence ID" value="SFJ96848.1"/>
    <property type="molecule type" value="Genomic_DNA"/>
</dbReference>
<dbReference type="RefSeq" id="WP_091509669.1">
    <property type="nucleotide sequence ID" value="NZ_CBDQZW010000005.1"/>
</dbReference>
<proteinExistence type="predicted"/>
<dbReference type="InterPro" id="IPR014710">
    <property type="entry name" value="RmlC-like_jellyroll"/>
</dbReference>
<dbReference type="Proteomes" id="UP000199025">
    <property type="component" value="Unassembled WGS sequence"/>
</dbReference>
<evidence type="ECO:0000313" key="2">
    <source>
        <dbReference type="EMBL" id="SFJ96848.1"/>
    </source>
</evidence>
<evidence type="ECO:0000256" key="1">
    <source>
        <dbReference type="SAM" id="MobiDB-lite"/>
    </source>
</evidence>
<accession>A0A1I3VN92</accession>
<organism evidence="2 3">
    <name type="scientific">Amycolatopsis sacchari</name>
    <dbReference type="NCBI Taxonomy" id="115433"/>
    <lineage>
        <taxon>Bacteria</taxon>
        <taxon>Bacillati</taxon>
        <taxon>Actinomycetota</taxon>
        <taxon>Actinomycetes</taxon>
        <taxon>Pseudonocardiales</taxon>
        <taxon>Pseudonocardiaceae</taxon>
        <taxon>Amycolatopsis</taxon>
    </lineage>
</organism>
<feature type="compositionally biased region" description="Low complexity" evidence="1">
    <location>
        <begin position="1"/>
        <end position="15"/>
    </location>
</feature>
<reference evidence="2 3" key="1">
    <citation type="submission" date="2016-10" db="EMBL/GenBank/DDBJ databases">
        <authorList>
            <person name="de Groot N.N."/>
        </authorList>
    </citation>
    <scope>NUCLEOTIDE SEQUENCE [LARGE SCALE GENOMIC DNA]</scope>
    <source>
        <strain evidence="2 3">DSM 44468</strain>
    </source>
</reference>
<name>A0A1I3VN92_9PSEU</name>
<gene>
    <name evidence="2" type="ORF">SAMN05421835_111128</name>
</gene>
<evidence type="ECO:0008006" key="4">
    <source>
        <dbReference type="Google" id="ProtNLM"/>
    </source>
</evidence>
<dbReference type="SUPFAM" id="SSF51182">
    <property type="entry name" value="RmlC-like cupins"/>
    <property type="match status" value="1"/>
</dbReference>
<dbReference type="InterPro" id="IPR011051">
    <property type="entry name" value="RmlC_Cupin_sf"/>
</dbReference>
<feature type="region of interest" description="Disordered" evidence="1">
    <location>
        <begin position="1"/>
        <end position="24"/>
    </location>
</feature>
<protein>
    <recommendedName>
        <fullName evidence="4">Cupin domain-containing protein</fullName>
    </recommendedName>
</protein>
<dbReference type="AlphaFoldDB" id="A0A1I3VN92"/>
<dbReference type="Gene3D" id="2.60.120.10">
    <property type="entry name" value="Jelly Rolls"/>
    <property type="match status" value="1"/>
</dbReference>